<evidence type="ECO:0000313" key="1">
    <source>
        <dbReference type="EMBL" id="KUM97364.1"/>
    </source>
</evidence>
<dbReference type="OrthoDB" id="4226814at2"/>
<dbReference type="STRING" id="67386.AQI95_41840"/>
<organism evidence="1 2">
    <name type="scientific">Streptomyces yokosukanensis</name>
    <dbReference type="NCBI Taxonomy" id="67386"/>
    <lineage>
        <taxon>Bacteria</taxon>
        <taxon>Bacillati</taxon>
        <taxon>Actinomycetota</taxon>
        <taxon>Actinomycetes</taxon>
        <taxon>Kitasatosporales</taxon>
        <taxon>Streptomycetaceae</taxon>
        <taxon>Streptomyces</taxon>
    </lineage>
</organism>
<dbReference type="AlphaFoldDB" id="A0A101NQJ6"/>
<comment type="caution">
    <text evidence="1">The sequence shown here is derived from an EMBL/GenBank/DDBJ whole genome shotgun (WGS) entry which is preliminary data.</text>
</comment>
<sequence>MTRSYDETYRTLLALAADLDTRRRLEDDAVDAHATAAMHAVRFAAAILQPLVPGTAPPYDHALDRLLKLTGSWTDAALERGDFVREAPPLTLIKGEKDGA</sequence>
<reference evidence="1 2" key="1">
    <citation type="submission" date="2015-10" db="EMBL/GenBank/DDBJ databases">
        <title>Draft genome sequence of Streptomyces yokosukanensis DSM 40224, type strain for the species Streptomyces yokosukanensis.</title>
        <authorList>
            <person name="Ruckert C."/>
            <person name="Winkler A."/>
            <person name="Kalinowski J."/>
            <person name="Kampfer P."/>
            <person name="Glaeser S."/>
        </authorList>
    </citation>
    <scope>NUCLEOTIDE SEQUENCE [LARGE SCALE GENOMIC DNA]</scope>
    <source>
        <strain evidence="1 2">DSM 40224</strain>
    </source>
</reference>
<evidence type="ECO:0008006" key="3">
    <source>
        <dbReference type="Google" id="ProtNLM"/>
    </source>
</evidence>
<evidence type="ECO:0000313" key="2">
    <source>
        <dbReference type="Proteomes" id="UP000053127"/>
    </source>
</evidence>
<name>A0A101NQJ6_9ACTN</name>
<dbReference type="Proteomes" id="UP000053127">
    <property type="component" value="Unassembled WGS sequence"/>
</dbReference>
<keyword evidence="2" id="KW-1185">Reference proteome</keyword>
<dbReference type="EMBL" id="LMWN01000084">
    <property type="protein sequence ID" value="KUM97364.1"/>
    <property type="molecule type" value="Genomic_DNA"/>
</dbReference>
<gene>
    <name evidence="1" type="ORF">AQI95_41840</name>
</gene>
<accession>A0A101NQJ6</accession>
<protein>
    <recommendedName>
        <fullName evidence="3">HEPN domain-containing protein</fullName>
    </recommendedName>
</protein>
<dbReference type="RefSeq" id="WP_067136442.1">
    <property type="nucleotide sequence ID" value="NZ_KQ948238.1"/>
</dbReference>
<proteinExistence type="predicted"/>